<dbReference type="EMBL" id="JAKZFC010000003">
    <property type="protein sequence ID" value="MCH7322417.1"/>
    <property type="molecule type" value="Genomic_DNA"/>
</dbReference>
<keyword evidence="2" id="KW-1185">Reference proteome</keyword>
<evidence type="ECO:0000313" key="1">
    <source>
        <dbReference type="EMBL" id="MCH7322417.1"/>
    </source>
</evidence>
<dbReference type="InterPro" id="IPR058600">
    <property type="entry name" value="YhjD-like"/>
</dbReference>
<comment type="caution">
    <text evidence="1">The sequence shown here is derived from an EMBL/GenBank/DDBJ whole genome shotgun (WGS) entry which is preliminary data.</text>
</comment>
<name>A0ABS9UDL0_9BACL</name>
<dbReference type="RefSeq" id="WP_241369473.1">
    <property type="nucleotide sequence ID" value="NZ_JAKZFC010000003.1"/>
</dbReference>
<organism evidence="1 2">
    <name type="scientific">Solibacillus palustris</name>
    <dbReference type="NCBI Taxonomy" id="2908203"/>
    <lineage>
        <taxon>Bacteria</taxon>
        <taxon>Bacillati</taxon>
        <taxon>Bacillota</taxon>
        <taxon>Bacilli</taxon>
        <taxon>Bacillales</taxon>
        <taxon>Caryophanaceae</taxon>
        <taxon>Solibacillus</taxon>
    </lineage>
</organism>
<dbReference type="Pfam" id="PF26325">
    <property type="entry name" value="YhjD"/>
    <property type="match status" value="1"/>
</dbReference>
<dbReference type="Proteomes" id="UP001316087">
    <property type="component" value="Unassembled WGS sequence"/>
</dbReference>
<proteinExistence type="predicted"/>
<sequence>MIALQDRQLVYEFLMLELAIRSLQHDIDNMKHLKFAELYFTQLDGVLKNLQVDYHWRRKKLVGKKIRFYKWVKVDDYFTDAILATNGEDAVIRFSTHVLKQNSQLLIEQKMLPIIHKI</sequence>
<reference evidence="1 2" key="1">
    <citation type="submission" date="2022-03" db="EMBL/GenBank/DDBJ databases">
        <authorList>
            <person name="Jo J.-H."/>
            <person name="Im W.-T."/>
        </authorList>
    </citation>
    <scope>NUCLEOTIDE SEQUENCE [LARGE SCALE GENOMIC DNA]</scope>
    <source>
        <strain evidence="1 2">MA9</strain>
    </source>
</reference>
<protein>
    <recommendedName>
        <fullName evidence="3">Aconitate hydratase</fullName>
    </recommendedName>
</protein>
<evidence type="ECO:0008006" key="3">
    <source>
        <dbReference type="Google" id="ProtNLM"/>
    </source>
</evidence>
<evidence type="ECO:0000313" key="2">
    <source>
        <dbReference type="Proteomes" id="UP001316087"/>
    </source>
</evidence>
<accession>A0ABS9UDL0</accession>
<gene>
    <name evidence="1" type="ORF">LZ480_10990</name>
</gene>